<comment type="subcellular location">
    <subcellularLocation>
        <location evidence="1">Cell membrane</location>
        <topology evidence="1">Multi-pass membrane protein</topology>
    </subcellularLocation>
</comment>
<dbReference type="InterPro" id="IPR011701">
    <property type="entry name" value="MFS"/>
</dbReference>
<proteinExistence type="predicted"/>
<feature type="transmembrane region" description="Helical" evidence="6">
    <location>
        <begin position="318"/>
        <end position="336"/>
    </location>
</feature>
<feature type="transmembrane region" description="Helical" evidence="6">
    <location>
        <begin position="51"/>
        <end position="72"/>
    </location>
</feature>
<dbReference type="CDD" id="cd06173">
    <property type="entry name" value="MFS_MefA_like"/>
    <property type="match status" value="1"/>
</dbReference>
<dbReference type="Proteomes" id="UP000587527">
    <property type="component" value="Unassembled WGS sequence"/>
</dbReference>
<evidence type="ECO:0000256" key="2">
    <source>
        <dbReference type="ARBA" id="ARBA00022475"/>
    </source>
</evidence>
<evidence type="ECO:0000256" key="4">
    <source>
        <dbReference type="ARBA" id="ARBA00022989"/>
    </source>
</evidence>
<protein>
    <submittedName>
        <fullName evidence="8">MFS family permease</fullName>
    </submittedName>
</protein>
<keyword evidence="3 6" id="KW-0812">Transmembrane</keyword>
<feature type="transmembrane region" description="Helical" evidence="6">
    <location>
        <begin position="175"/>
        <end position="195"/>
    </location>
</feature>
<dbReference type="PROSITE" id="PS50850">
    <property type="entry name" value="MFS"/>
    <property type="match status" value="1"/>
</dbReference>
<dbReference type="InterPro" id="IPR020846">
    <property type="entry name" value="MFS_dom"/>
</dbReference>
<dbReference type="GO" id="GO:0005886">
    <property type="term" value="C:plasma membrane"/>
    <property type="evidence" value="ECO:0007669"/>
    <property type="project" value="UniProtKB-SubCell"/>
</dbReference>
<comment type="caution">
    <text evidence="8">The sequence shown here is derived from an EMBL/GenBank/DDBJ whole genome shotgun (WGS) entry which is preliminary data.</text>
</comment>
<feature type="domain" description="Major facilitator superfamily (MFS) profile" evidence="7">
    <location>
        <begin position="1"/>
        <end position="406"/>
    </location>
</feature>
<feature type="transmembrane region" description="Helical" evidence="6">
    <location>
        <begin position="150"/>
        <end position="169"/>
    </location>
</feature>
<dbReference type="AlphaFoldDB" id="A0A841BIX6"/>
<evidence type="ECO:0000259" key="7">
    <source>
        <dbReference type="PROSITE" id="PS50850"/>
    </source>
</evidence>
<dbReference type="SUPFAM" id="SSF103473">
    <property type="entry name" value="MFS general substrate transporter"/>
    <property type="match status" value="1"/>
</dbReference>
<evidence type="ECO:0000313" key="9">
    <source>
        <dbReference type="Proteomes" id="UP000587527"/>
    </source>
</evidence>
<dbReference type="InterPro" id="IPR036259">
    <property type="entry name" value="MFS_trans_sf"/>
</dbReference>
<dbReference type="Gene3D" id="1.20.1250.20">
    <property type="entry name" value="MFS general substrate transporter like domains"/>
    <property type="match status" value="1"/>
</dbReference>
<keyword evidence="4 6" id="KW-1133">Transmembrane helix</keyword>
<feature type="transmembrane region" description="Helical" evidence="6">
    <location>
        <begin position="84"/>
        <end position="105"/>
    </location>
</feature>
<evidence type="ECO:0000256" key="6">
    <source>
        <dbReference type="SAM" id="Phobius"/>
    </source>
</evidence>
<feature type="transmembrane region" description="Helical" evidence="6">
    <location>
        <begin position="356"/>
        <end position="377"/>
    </location>
</feature>
<organism evidence="8 9">
    <name type="scientific">Allocatelliglobosispora scoriae</name>
    <dbReference type="NCBI Taxonomy" id="643052"/>
    <lineage>
        <taxon>Bacteria</taxon>
        <taxon>Bacillati</taxon>
        <taxon>Actinomycetota</taxon>
        <taxon>Actinomycetes</taxon>
        <taxon>Micromonosporales</taxon>
        <taxon>Micromonosporaceae</taxon>
        <taxon>Allocatelliglobosispora</taxon>
    </lineage>
</organism>
<gene>
    <name evidence="8" type="ORF">F4553_000525</name>
</gene>
<keyword evidence="5 6" id="KW-0472">Membrane</keyword>
<dbReference type="Pfam" id="PF07690">
    <property type="entry name" value="MFS_1"/>
    <property type="match status" value="1"/>
</dbReference>
<feature type="transmembrane region" description="Helical" evidence="6">
    <location>
        <begin position="383"/>
        <end position="402"/>
    </location>
</feature>
<sequence length="416" mass="43698">MDDQEAAAPPLQWRDNRDFNLFLLVQTFSTAGNTFTMVAIPLLVLHATGSVVQMGLVTGAGAVANILAGIFAGVIVDRFDRRRLLIVCDVARGVIYASIPVAWLFATPIWLLYVVVPLGGALAMLFQVTYVAILPRLVDAEQLTQANGRLSASYATAGIAGPIIAGILSARYGPATAIGVDAATFLAAAVGIFFVRFRSPAPTEAPAEAVPFWRNLLVGARFLWRHPVLRSLTALLTLLIFIHLGLIDLIIYYLKTDLGQPDSTIGYVLAVTGLGTIAGSLLVARVRRRFGFGLTWVAATMLCGAGIAGLGFAASVPAVALLSVVTFGFSTIAGICSMTLRQQVTPNALLGRVTAAYWTIHSTLGPVGAAVLTAAAAGFGVNTVLVVAGIAYMLIAAAGMLTPIRQRRPELLPVTG</sequence>
<dbReference type="EMBL" id="JACHMN010000001">
    <property type="protein sequence ID" value="MBB5867146.1"/>
    <property type="molecule type" value="Genomic_DNA"/>
</dbReference>
<dbReference type="RefSeq" id="WP_312875067.1">
    <property type="nucleotide sequence ID" value="NZ_JACHMN010000001.1"/>
</dbReference>
<feature type="transmembrane region" description="Helical" evidence="6">
    <location>
        <begin position="232"/>
        <end position="253"/>
    </location>
</feature>
<evidence type="ECO:0000313" key="8">
    <source>
        <dbReference type="EMBL" id="MBB5867146.1"/>
    </source>
</evidence>
<keyword evidence="2" id="KW-1003">Cell membrane</keyword>
<evidence type="ECO:0000256" key="5">
    <source>
        <dbReference type="ARBA" id="ARBA00023136"/>
    </source>
</evidence>
<feature type="transmembrane region" description="Helical" evidence="6">
    <location>
        <begin position="111"/>
        <end position="138"/>
    </location>
</feature>
<evidence type="ECO:0000256" key="1">
    <source>
        <dbReference type="ARBA" id="ARBA00004651"/>
    </source>
</evidence>
<dbReference type="GO" id="GO:0022857">
    <property type="term" value="F:transmembrane transporter activity"/>
    <property type="evidence" value="ECO:0007669"/>
    <property type="project" value="InterPro"/>
</dbReference>
<feature type="transmembrane region" description="Helical" evidence="6">
    <location>
        <begin position="265"/>
        <end position="284"/>
    </location>
</feature>
<dbReference type="PANTHER" id="PTHR23513">
    <property type="entry name" value="INTEGRAL MEMBRANE EFFLUX PROTEIN-RELATED"/>
    <property type="match status" value="1"/>
</dbReference>
<keyword evidence="9" id="KW-1185">Reference proteome</keyword>
<reference evidence="8 9" key="1">
    <citation type="submission" date="2020-08" db="EMBL/GenBank/DDBJ databases">
        <title>Sequencing the genomes of 1000 actinobacteria strains.</title>
        <authorList>
            <person name="Klenk H.-P."/>
        </authorList>
    </citation>
    <scope>NUCLEOTIDE SEQUENCE [LARGE SCALE GENOMIC DNA]</scope>
    <source>
        <strain evidence="8 9">DSM 45362</strain>
    </source>
</reference>
<feature type="transmembrane region" description="Helical" evidence="6">
    <location>
        <begin position="291"/>
        <end position="312"/>
    </location>
</feature>
<name>A0A841BIX6_9ACTN</name>
<accession>A0A841BIX6</accession>
<dbReference type="PANTHER" id="PTHR23513:SF6">
    <property type="entry name" value="MAJOR FACILITATOR SUPERFAMILY ASSOCIATED DOMAIN-CONTAINING PROTEIN"/>
    <property type="match status" value="1"/>
</dbReference>
<evidence type="ECO:0000256" key="3">
    <source>
        <dbReference type="ARBA" id="ARBA00022692"/>
    </source>
</evidence>
<feature type="transmembrane region" description="Helical" evidence="6">
    <location>
        <begin position="21"/>
        <end position="45"/>
    </location>
</feature>